<proteinExistence type="predicted"/>
<keyword evidence="2" id="KW-0808">Transferase</keyword>
<dbReference type="RefSeq" id="WP_115124230.1">
    <property type="nucleotide sequence ID" value="NZ_QRAO01000004.1"/>
</dbReference>
<dbReference type="Pfam" id="PF00534">
    <property type="entry name" value="Glycos_transf_1"/>
    <property type="match status" value="1"/>
</dbReference>
<dbReference type="InterPro" id="IPR001296">
    <property type="entry name" value="Glyco_trans_1"/>
</dbReference>
<dbReference type="EMBL" id="QRAO01000004">
    <property type="protein sequence ID" value="RDK84816.1"/>
    <property type="molecule type" value="Genomic_DNA"/>
</dbReference>
<dbReference type="CDD" id="cd03801">
    <property type="entry name" value="GT4_PimA-like"/>
    <property type="match status" value="1"/>
</dbReference>
<evidence type="ECO:0000313" key="3">
    <source>
        <dbReference type="Proteomes" id="UP000255317"/>
    </source>
</evidence>
<evidence type="ECO:0000259" key="1">
    <source>
        <dbReference type="Pfam" id="PF00534"/>
    </source>
</evidence>
<dbReference type="SUPFAM" id="SSF53756">
    <property type="entry name" value="UDP-Glycosyltransferase/glycogen phosphorylase"/>
    <property type="match status" value="1"/>
</dbReference>
<keyword evidence="3" id="KW-1185">Reference proteome</keyword>
<organism evidence="2 3">
    <name type="scientific">Marinirhabdus gelatinilytica</name>
    <dbReference type="NCBI Taxonomy" id="1703343"/>
    <lineage>
        <taxon>Bacteria</taxon>
        <taxon>Pseudomonadati</taxon>
        <taxon>Bacteroidota</taxon>
        <taxon>Flavobacteriia</taxon>
        <taxon>Flavobacteriales</taxon>
        <taxon>Flavobacteriaceae</taxon>
    </lineage>
</organism>
<evidence type="ECO:0000313" key="2">
    <source>
        <dbReference type="EMBL" id="RDK84816.1"/>
    </source>
</evidence>
<dbReference type="PANTHER" id="PTHR12526">
    <property type="entry name" value="GLYCOSYLTRANSFERASE"/>
    <property type="match status" value="1"/>
</dbReference>
<accession>A0A370Q8X7</accession>
<protein>
    <submittedName>
        <fullName evidence="2">Colanic acid/amylovoran biosynthesis glycosyltransferase</fullName>
    </submittedName>
</protein>
<dbReference type="Proteomes" id="UP000255317">
    <property type="component" value="Unassembled WGS sequence"/>
</dbReference>
<sequence>MKPRLHIAIFDGSFKTTSFINRLIGGLSEKHEISVLGFNEDIQQKIPRVQYIALGSSANTMRLLWLSLGYAFKVLFQRGDFNRFLSYMRLLFGLKKRELQQYNLDTALRLLQPDIFHVQWPSLLPWCESVLRDKRIKVVLSQRGYQNNIRPFVDAENFAYLQNIYPKIDGFHSVSKAMVAVSNKMYDSPNKIDRVIYSGFDFEALPFMENYNKNMPLRLLSVGRPHWVKGYSYVLEACSVLKQKGIQFTYTIIGGQGNEELQYRINSLALNTEILLTGKISQEKVYGTMVSSDVLVFPSIKEGLPNVVVEAMATGLPVIATDCGGVSELIEETTGSLVPTRDAAAIAEAVVAFAEKPLEVINEQRKNARNKVMAQHGAEKMVAAMEALYDEVLSKD</sequence>
<name>A0A370Q8X7_9FLAO</name>
<dbReference type="PANTHER" id="PTHR12526:SF630">
    <property type="entry name" value="GLYCOSYLTRANSFERASE"/>
    <property type="match status" value="1"/>
</dbReference>
<dbReference type="AlphaFoldDB" id="A0A370Q8X7"/>
<feature type="domain" description="Glycosyl transferase family 1" evidence="1">
    <location>
        <begin position="214"/>
        <end position="370"/>
    </location>
</feature>
<dbReference type="OrthoDB" id="596635at2"/>
<gene>
    <name evidence="2" type="ORF">C8D94_104189</name>
</gene>
<dbReference type="Gene3D" id="3.40.50.2000">
    <property type="entry name" value="Glycogen Phosphorylase B"/>
    <property type="match status" value="2"/>
</dbReference>
<reference evidence="2 3" key="1">
    <citation type="submission" date="2018-07" db="EMBL/GenBank/DDBJ databases">
        <title>Genomic Encyclopedia of Type Strains, Phase IV (KMG-IV): sequencing the most valuable type-strain genomes for metagenomic binning, comparative biology and taxonomic classification.</title>
        <authorList>
            <person name="Goeker M."/>
        </authorList>
    </citation>
    <scope>NUCLEOTIDE SEQUENCE [LARGE SCALE GENOMIC DNA]</scope>
    <source>
        <strain evidence="2 3">DSM 101478</strain>
    </source>
</reference>
<dbReference type="GO" id="GO:0016757">
    <property type="term" value="F:glycosyltransferase activity"/>
    <property type="evidence" value="ECO:0007669"/>
    <property type="project" value="InterPro"/>
</dbReference>
<comment type="caution">
    <text evidence="2">The sequence shown here is derived from an EMBL/GenBank/DDBJ whole genome shotgun (WGS) entry which is preliminary data.</text>
</comment>